<dbReference type="InterPro" id="IPR006665">
    <property type="entry name" value="OmpA-like"/>
</dbReference>
<name>A0A5M5BYD9_BACOV</name>
<dbReference type="SUPFAM" id="SSF103088">
    <property type="entry name" value="OmpA-like"/>
    <property type="match status" value="1"/>
</dbReference>
<dbReference type="PROSITE" id="PS51123">
    <property type="entry name" value="OMPA_2"/>
    <property type="match status" value="1"/>
</dbReference>
<dbReference type="AlphaFoldDB" id="A0A5M5BYD9"/>
<reference evidence="3 4" key="1">
    <citation type="journal article" date="2019" name="Nat. Med.">
        <title>A library of human gut bacterial isolates paired with longitudinal multiomics data enables mechanistic microbiome research.</title>
        <authorList>
            <person name="Poyet M."/>
            <person name="Groussin M."/>
            <person name="Gibbons S.M."/>
            <person name="Avila-Pacheco J."/>
            <person name="Jiang X."/>
            <person name="Kearney S.M."/>
            <person name="Perrotta A.R."/>
            <person name="Berdy B."/>
            <person name="Zhao S."/>
            <person name="Lieberman T.D."/>
            <person name="Swanson P.K."/>
            <person name="Smith M."/>
            <person name="Roesemann S."/>
            <person name="Alexander J.E."/>
            <person name="Rich S.A."/>
            <person name="Livny J."/>
            <person name="Vlamakis H."/>
            <person name="Clish C."/>
            <person name="Bullock K."/>
            <person name="Deik A."/>
            <person name="Scott J."/>
            <person name="Pierce K.A."/>
            <person name="Xavier R.J."/>
            <person name="Alm E.J."/>
        </authorList>
    </citation>
    <scope>NUCLEOTIDE SEQUENCE [LARGE SCALE GENOMIC DNA]</scope>
    <source>
        <strain evidence="3 4">BIOML-A163</strain>
    </source>
</reference>
<dbReference type="GO" id="GO:0016020">
    <property type="term" value="C:membrane"/>
    <property type="evidence" value="ECO:0007669"/>
    <property type="project" value="UniProtKB-UniRule"/>
</dbReference>
<feature type="non-terminal residue" evidence="3">
    <location>
        <position position="1"/>
    </location>
</feature>
<dbReference type="InterPro" id="IPR036737">
    <property type="entry name" value="OmpA-like_sf"/>
</dbReference>
<organism evidence="3 4">
    <name type="scientific">Bacteroides ovatus</name>
    <dbReference type="NCBI Taxonomy" id="28116"/>
    <lineage>
        <taxon>Bacteria</taxon>
        <taxon>Pseudomonadati</taxon>
        <taxon>Bacteroidota</taxon>
        <taxon>Bacteroidia</taxon>
        <taxon>Bacteroidales</taxon>
        <taxon>Bacteroidaceae</taxon>
        <taxon>Bacteroides</taxon>
    </lineage>
</organism>
<accession>A0A5M5BYD9</accession>
<dbReference type="Pfam" id="PF00691">
    <property type="entry name" value="OmpA"/>
    <property type="match status" value="1"/>
</dbReference>
<proteinExistence type="predicted"/>
<feature type="domain" description="OmpA-like" evidence="2">
    <location>
        <begin position="1"/>
        <end position="114"/>
    </location>
</feature>
<evidence type="ECO:0000256" key="1">
    <source>
        <dbReference type="PROSITE-ProRule" id="PRU00473"/>
    </source>
</evidence>
<protein>
    <submittedName>
        <fullName evidence="3">OmpA family protein</fullName>
    </submittedName>
</protein>
<evidence type="ECO:0000313" key="3">
    <source>
        <dbReference type="EMBL" id="KAA3944365.1"/>
    </source>
</evidence>
<dbReference type="Proteomes" id="UP000323717">
    <property type="component" value="Unassembled WGS sequence"/>
</dbReference>
<sequence>DGECIGTPIYFFFALNTTHLTDTSQRLNLDELARVAKKYSLSVRVTGAADSSTGTSSINDSLSISRAGFITAELEQRGIPAKRIIRVSKGGIADYTPVEANRHTKVELFFPKAK</sequence>
<comment type="caution">
    <text evidence="3">The sequence shown here is derived from an EMBL/GenBank/DDBJ whole genome shotgun (WGS) entry which is preliminary data.</text>
</comment>
<keyword evidence="1" id="KW-0472">Membrane</keyword>
<dbReference type="EMBL" id="VWLE01000363">
    <property type="protein sequence ID" value="KAA3944365.1"/>
    <property type="molecule type" value="Genomic_DNA"/>
</dbReference>
<evidence type="ECO:0000259" key="2">
    <source>
        <dbReference type="PROSITE" id="PS51123"/>
    </source>
</evidence>
<dbReference type="Gene3D" id="3.30.1330.60">
    <property type="entry name" value="OmpA-like domain"/>
    <property type="match status" value="1"/>
</dbReference>
<gene>
    <name evidence="3" type="ORF">F3D71_20305</name>
</gene>
<evidence type="ECO:0000313" key="4">
    <source>
        <dbReference type="Proteomes" id="UP000323717"/>
    </source>
</evidence>